<feature type="compositionally biased region" description="Polar residues" evidence="1">
    <location>
        <begin position="63"/>
        <end position="74"/>
    </location>
</feature>
<feature type="transmembrane region" description="Helical" evidence="2">
    <location>
        <begin position="31"/>
        <end position="50"/>
    </location>
</feature>
<evidence type="ECO:0000256" key="1">
    <source>
        <dbReference type="SAM" id="MobiDB-lite"/>
    </source>
</evidence>
<dbReference type="RefSeq" id="WP_162317864.1">
    <property type="nucleotide sequence ID" value="NZ_JAHQXF010000002.1"/>
</dbReference>
<proteinExistence type="predicted"/>
<feature type="transmembrane region" description="Helical" evidence="2">
    <location>
        <begin position="7"/>
        <end position="25"/>
    </location>
</feature>
<keyword evidence="2" id="KW-0812">Transmembrane</keyword>
<keyword evidence="2" id="KW-0472">Membrane</keyword>
<keyword evidence="2" id="KW-1133">Transmembrane helix</keyword>
<dbReference type="EMBL" id="JAHQXF010000002">
    <property type="protein sequence ID" value="MBV0925022.1"/>
    <property type="molecule type" value="Genomic_DNA"/>
</dbReference>
<gene>
    <name evidence="3" type="ORF">KTS45_12525</name>
</gene>
<sequence length="88" mass="9236">MTERDRFVHLAGYTSITAVLATANWAGLSAVLLAAPLVLGTLYIGGQMLVSRLVERAREDADLSTQPSMTNTGSEGAARTDGGQEVDV</sequence>
<organism evidence="3 4">
    <name type="scientific">Haloarcula limicola</name>
    <dbReference type="NCBI Taxonomy" id="1429915"/>
    <lineage>
        <taxon>Archaea</taxon>
        <taxon>Methanobacteriati</taxon>
        <taxon>Methanobacteriota</taxon>
        <taxon>Stenosarchaea group</taxon>
        <taxon>Halobacteria</taxon>
        <taxon>Halobacteriales</taxon>
        <taxon>Haloarculaceae</taxon>
        <taxon>Haloarcula</taxon>
    </lineage>
</organism>
<evidence type="ECO:0000256" key="2">
    <source>
        <dbReference type="SAM" id="Phobius"/>
    </source>
</evidence>
<evidence type="ECO:0000313" key="4">
    <source>
        <dbReference type="Proteomes" id="UP000766550"/>
    </source>
</evidence>
<name>A0A8J7Y683_9EURY</name>
<dbReference type="OrthoDB" id="382329at2157"/>
<comment type="caution">
    <text evidence="3">The sequence shown here is derived from an EMBL/GenBank/DDBJ whole genome shotgun (WGS) entry which is preliminary data.</text>
</comment>
<evidence type="ECO:0000313" key="3">
    <source>
        <dbReference type="EMBL" id="MBV0925022.1"/>
    </source>
</evidence>
<dbReference type="AlphaFoldDB" id="A0A8J7Y683"/>
<accession>A0A8J7Y683</accession>
<reference evidence="3 4" key="1">
    <citation type="submission" date="2021-06" db="EMBL/GenBank/DDBJ databases">
        <title>New haloarchaea isolates fom saline soil.</title>
        <authorList>
            <person name="Duran-Viseras A."/>
            <person name="Sanchez-Porro C.S."/>
            <person name="Ventosa A."/>
        </authorList>
    </citation>
    <scope>NUCLEOTIDE SEQUENCE [LARGE SCALE GENOMIC DNA]</scope>
    <source>
        <strain evidence="3 4">JCM 183640</strain>
    </source>
</reference>
<dbReference type="Proteomes" id="UP000766550">
    <property type="component" value="Unassembled WGS sequence"/>
</dbReference>
<feature type="region of interest" description="Disordered" evidence="1">
    <location>
        <begin position="59"/>
        <end position="88"/>
    </location>
</feature>
<protein>
    <submittedName>
        <fullName evidence="3">Uncharacterized protein</fullName>
    </submittedName>
</protein>
<keyword evidence="4" id="KW-1185">Reference proteome</keyword>